<name>A0ACB7YIC6_9ERIC</name>
<sequence length="462" mass="50816">MGKASRWFRSLFAAKKTTSSSDASKEKKKWGFVRGSSYAESSSGGYGEAVDANKHAIAVAAATAAVAEAALAAAHAAAEVVRLTSGGGSASSSSNRPATAAYAGVSEQRRREVAVVKIQSAFRAYLARRALRALKGLVRLQALVRGHIVRKQSADMLRRMQAMARIQARACSNRANVSESSQSSSKSSNSCHPDTTTPKKYGKQFRAFSTKSDRSPLQKSSLSYMKIKGDIDLERTHFSSNWLDRWMEEHPWSNQGDTSQKSRHAEDERSDKILEVDTWKPHPISKQGSKVFRAPFDPLPRHPTKPQKQNPSISSGEVLSLTSLKFSTEVDQGPSWARENSPQKYSASSRQGSSGRRGPFTPTRSECSKSLFGDYMGYPNYMANTESSWAKVRSQSAPRQRIMQLEKPASLMRFVRGYWDGDSLSERGLDLCEDFSTKAYPGSAMPVRGNSTTSYRSSYGGR</sequence>
<dbReference type="Proteomes" id="UP000828048">
    <property type="component" value="Chromosome 11"/>
</dbReference>
<evidence type="ECO:0000313" key="1">
    <source>
        <dbReference type="EMBL" id="KAH7853326.1"/>
    </source>
</evidence>
<gene>
    <name evidence="1" type="ORF">Vadar_001220</name>
</gene>
<accession>A0ACB7YIC6</accession>
<keyword evidence="2" id="KW-1185">Reference proteome</keyword>
<organism evidence="1 2">
    <name type="scientific">Vaccinium darrowii</name>
    <dbReference type="NCBI Taxonomy" id="229202"/>
    <lineage>
        <taxon>Eukaryota</taxon>
        <taxon>Viridiplantae</taxon>
        <taxon>Streptophyta</taxon>
        <taxon>Embryophyta</taxon>
        <taxon>Tracheophyta</taxon>
        <taxon>Spermatophyta</taxon>
        <taxon>Magnoliopsida</taxon>
        <taxon>eudicotyledons</taxon>
        <taxon>Gunneridae</taxon>
        <taxon>Pentapetalae</taxon>
        <taxon>asterids</taxon>
        <taxon>Ericales</taxon>
        <taxon>Ericaceae</taxon>
        <taxon>Vaccinioideae</taxon>
        <taxon>Vaccinieae</taxon>
        <taxon>Vaccinium</taxon>
    </lineage>
</organism>
<evidence type="ECO:0000313" key="2">
    <source>
        <dbReference type="Proteomes" id="UP000828048"/>
    </source>
</evidence>
<dbReference type="EMBL" id="CM037161">
    <property type="protein sequence ID" value="KAH7853326.1"/>
    <property type="molecule type" value="Genomic_DNA"/>
</dbReference>
<protein>
    <submittedName>
        <fullName evidence="1">Uncharacterized protein</fullName>
    </submittedName>
</protein>
<reference evidence="1 2" key="1">
    <citation type="journal article" date="2021" name="Hortic Res">
        <title>High-quality reference genome and annotation aids understanding of berry development for evergreen blueberry (Vaccinium darrowii).</title>
        <authorList>
            <person name="Yu J."/>
            <person name="Hulse-Kemp A.M."/>
            <person name="Babiker E."/>
            <person name="Staton M."/>
        </authorList>
    </citation>
    <scope>NUCLEOTIDE SEQUENCE [LARGE SCALE GENOMIC DNA]</scope>
    <source>
        <strain evidence="2">cv. NJ 8807/NJ 8810</strain>
        <tissue evidence="1">Young leaf</tissue>
    </source>
</reference>
<proteinExistence type="predicted"/>
<comment type="caution">
    <text evidence="1">The sequence shown here is derived from an EMBL/GenBank/DDBJ whole genome shotgun (WGS) entry which is preliminary data.</text>
</comment>